<dbReference type="PROSITE" id="PS51186">
    <property type="entry name" value="GNAT"/>
    <property type="match status" value="1"/>
</dbReference>
<dbReference type="SUPFAM" id="SSF55729">
    <property type="entry name" value="Acyl-CoA N-acyltransferases (Nat)"/>
    <property type="match status" value="1"/>
</dbReference>
<dbReference type="InterPro" id="IPR000182">
    <property type="entry name" value="GNAT_dom"/>
</dbReference>
<dbReference type="OrthoDB" id="9815041at2"/>
<evidence type="ECO:0000256" key="1">
    <source>
        <dbReference type="ARBA" id="ARBA00022679"/>
    </source>
</evidence>
<evidence type="ECO:0000313" key="5">
    <source>
        <dbReference type="Proteomes" id="UP000249590"/>
    </source>
</evidence>
<dbReference type="Proteomes" id="UP000249590">
    <property type="component" value="Unassembled WGS sequence"/>
</dbReference>
<organism evidence="4 5">
    <name type="scientific">Acuticoccus sediminis</name>
    <dbReference type="NCBI Taxonomy" id="2184697"/>
    <lineage>
        <taxon>Bacteria</taxon>
        <taxon>Pseudomonadati</taxon>
        <taxon>Pseudomonadota</taxon>
        <taxon>Alphaproteobacteria</taxon>
        <taxon>Hyphomicrobiales</taxon>
        <taxon>Amorphaceae</taxon>
        <taxon>Acuticoccus</taxon>
    </lineage>
</organism>
<protein>
    <submittedName>
        <fullName evidence="4">GNAT family N-acetyltransferase</fullName>
    </submittedName>
</protein>
<accession>A0A8B2NQH2</accession>
<feature type="domain" description="N-acetyltransferase" evidence="3">
    <location>
        <begin position="1"/>
        <end position="147"/>
    </location>
</feature>
<keyword evidence="2" id="KW-0012">Acyltransferase</keyword>
<keyword evidence="5" id="KW-1185">Reference proteome</keyword>
<dbReference type="Gene3D" id="3.40.630.30">
    <property type="match status" value="1"/>
</dbReference>
<name>A0A8B2NQH2_9HYPH</name>
<dbReference type="EMBL" id="QHHQ01000007">
    <property type="protein sequence ID" value="RAH98275.1"/>
    <property type="molecule type" value="Genomic_DNA"/>
</dbReference>
<dbReference type="PANTHER" id="PTHR43877">
    <property type="entry name" value="AMINOALKYLPHOSPHONATE N-ACETYLTRANSFERASE-RELATED-RELATED"/>
    <property type="match status" value="1"/>
</dbReference>
<comment type="caution">
    <text evidence="4">The sequence shown here is derived from an EMBL/GenBank/DDBJ whole genome shotgun (WGS) entry which is preliminary data.</text>
</comment>
<gene>
    <name evidence="4" type="ORF">DLJ53_26565</name>
</gene>
<dbReference type="RefSeq" id="WP_111351079.1">
    <property type="nucleotide sequence ID" value="NZ_QHHQ01000007.1"/>
</dbReference>
<evidence type="ECO:0000313" key="4">
    <source>
        <dbReference type="EMBL" id="RAH98275.1"/>
    </source>
</evidence>
<keyword evidence="1 4" id="KW-0808">Transferase</keyword>
<dbReference type="AlphaFoldDB" id="A0A8B2NQH2"/>
<evidence type="ECO:0000259" key="3">
    <source>
        <dbReference type="PROSITE" id="PS51186"/>
    </source>
</evidence>
<dbReference type="GO" id="GO:0016747">
    <property type="term" value="F:acyltransferase activity, transferring groups other than amino-acyl groups"/>
    <property type="evidence" value="ECO:0007669"/>
    <property type="project" value="InterPro"/>
</dbReference>
<evidence type="ECO:0000256" key="2">
    <source>
        <dbReference type="ARBA" id="ARBA00023315"/>
    </source>
</evidence>
<sequence length="152" mass="16311">MIRRASLDEASVNSLATQAASAGYDPARRLLRHWADGSNRFDEPGETFLAAFIGGVCLGFCGLNRDPFVADGGDGGPRVGRVRRLYVAEAVRGRGTGSALVRALLAEAGAFRCVRTRTGRAHFFEALGFRPIEDPDATHQIGIQRAGRTRAP</sequence>
<proteinExistence type="predicted"/>
<reference evidence="4 5" key="1">
    <citation type="submission" date="2018-05" db="EMBL/GenBank/DDBJ databases">
        <title>Acuticoccus sediminis sp. nov., isolated from deep-sea sediment of Indian Ocean.</title>
        <authorList>
            <person name="Liu X."/>
            <person name="Lai Q."/>
            <person name="Du Y."/>
            <person name="Sun F."/>
            <person name="Zhang X."/>
            <person name="Wang S."/>
            <person name="Shao Z."/>
        </authorList>
    </citation>
    <scope>NUCLEOTIDE SEQUENCE [LARGE SCALE GENOMIC DNA]</scope>
    <source>
        <strain evidence="4 5">PTG4-2</strain>
    </source>
</reference>
<dbReference type="InterPro" id="IPR050832">
    <property type="entry name" value="Bact_Acetyltransf"/>
</dbReference>
<dbReference type="Pfam" id="PF00583">
    <property type="entry name" value="Acetyltransf_1"/>
    <property type="match status" value="1"/>
</dbReference>
<dbReference type="CDD" id="cd04301">
    <property type="entry name" value="NAT_SF"/>
    <property type="match status" value="1"/>
</dbReference>
<dbReference type="InterPro" id="IPR016181">
    <property type="entry name" value="Acyl_CoA_acyltransferase"/>
</dbReference>